<sequence length="116" mass="12487">MQAFLAQLELLLSTFPPTVLKILCPMAGSLCSAIVLAIATDVVATPKQIAGQFVVGWLAGGFCGPLLSPYLKLPDYTLGFVTGGVGYWGFTEYRKKKLKEIIDRQPPQNNANDATP</sequence>
<dbReference type="AlphaFoldDB" id="A0A2T0S8Q4"/>
<evidence type="ECO:0000313" key="3">
    <source>
        <dbReference type="Proteomes" id="UP000238375"/>
    </source>
</evidence>
<keyword evidence="3" id="KW-1185">Reference proteome</keyword>
<dbReference type="RefSeq" id="WP_106140088.1">
    <property type="nucleotide sequence ID" value="NZ_PVTE01000025.1"/>
</dbReference>
<evidence type="ECO:0000313" key="2">
    <source>
        <dbReference type="EMBL" id="PRY29809.1"/>
    </source>
</evidence>
<keyword evidence="1" id="KW-0812">Transmembrane</keyword>
<keyword evidence="1" id="KW-1133">Transmembrane helix</keyword>
<dbReference type="Proteomes" id="UP000238375">
    <property type="component" value="Unassembled WGS sequence"/>
</dbReference>
<feature type="transmembrane region" description="Helical" evidence="1">
    <location>
        <begin position="49"/>
        <end position="67"/>
    </location>
</feature>
<proteinExistence type="predicted"/>
<comment type="caution">
    <text evidence="2">The sequence shown here is derived from an EMBL/GenBank/DDBJ whole genome shotgun (WGS) entry which is preliminary data.</text>
</comment>
<gene>
    <name evidence="2" type="ORF">CLV58_12571</name>
</gene>
<name>A0A2T0S8Q4_9BACT</name>
<accession>A0A2T0S8Q4</accession>
<protein>
    <submittedName>
        <fullName evidence="2">Uncharacterized protein</fullName>
    </submittedName>
</protein>
<dbReference type="OrthoDB" id="9874075at2"/>
<reference evidence="2 3" key="1">
    <citation type="submission" date="2018-03" db="EMBL/GenBank/DDBJ databases">
        <title>Genomic Encyclopedia of Archaeal and Bacterial Type Strains, Phase II (KMG-II): from individual species to whole genera.</title>
        <authorList>
            <person name="Goeker M."/>
        </authorList>
    </citation>
    <scope>NUCLEOTIDE SEQUENCE [LARGE SCALE GENOMIC DNA]</scope>
    <source>
        <strain evidence="2 3">DSM 28354</strain>
    </source>
</reference>
<keyword evidence="1" id="KW-0472">Membrane</keyword>
<dbReference type="EMBL" id="PVTE01000025">
    <property type="protein sequence ID" value="PRY29809.1"/>
    <property type="molecule type" value="Genomic_DNA"/>
</dbReference>
<evidence type="ECO:0000256" key="1">
    <source>
        <dbReference type="SAM" id="Phobius"/>
    </source>
</evidence>
<feature type="transmembrane region" description="Helical" evidence="1">
    <location>
        <begin position="20"/>
        <end position="42"/>
    </location>
</feature>
<organism evidence="2 3">
    <name type="scientific">Spirosoma oryzae</name>
    <dbReference type="NCBI Taxonomy" id="1469603"/>
    <lineage>
        <taxon>Bacteria</taxon>
        <taxon>Pseudomonadati</taxon>
        <taxon>Bacteroidota</taxon>
        <taxon>Cytophagia</taxon>
        <taxon>Cytophagales</taxon>
        <taxon>Cytophagaceae</taxon>
        <taxon>Spirosoma</taxon>
    </lineage>
</organism>